<gene>
    <name evidence="1" type="ORF">ABQG75_19670</name>
</gene>
<evidence type="ECO:0000313" key="1">
    <source>
        <dbReference type="EMBL" id="MER0127947.1"/>
    </source>
</evidence>
<dbReference type="Proteomes" id="UP001447374">
    <property type="component" value="Unassembled WGS sequence"/>
</dbReference>
<accession>A0ABV1PSW4</accession>
<sequence length="41" mass="4457">MSLNTLRPHRPLPAAGEGVSISIALREADDQRRFGKTRPAA</sequence>
<proteinExistence type="predicted"/>
<dbReference type="RefSeq" id="WP_268237270.1">
    <property type="nucleotide sequence ID" value="NZ_BMKJ01000003.1"/>
</dbReference>
<evidence type="ECO:0000313" key="2">
    <source>
        <dbReference type="Proteomes" id="UP001447374"/>
    </source>
</evidence>
<name>A0ABV1PSW4_9ENTR</name>
<reference evidence="1 2" key="1">
    <citation type="submission" date="2024-06" db="EMBL/GenBank/DDBJ databases">
        <title>Fanconibacter daqui strain Q02 whole shotgun sequencing project.</title>
        <authorList>
            <person name="Rodrigues J.W.A."/>
            <person name="Viana L.C."/>
            <person name="Vieira E.C."/>
            <person name="Souza F.O.L."/>
            <person name="Alegria O.C."/>
            <person name="Patroca S."/>
            <person name="Cruz A.C.R."/>
            <person name="Nunes A.R.C."/>
        </authorList>
    </citation>
    <scope>NUCLEOTIDE SEQUENCE [LARGE SCALE GENOMIC DNA]</scope>
    <source>
        <strain evidence="1 2">Q02</strain>
    </source>
</reference>
<protein>
    <submittedName>
        <fullName evidence="1">Uncharacterized protein</fullName>
    </submittedName>
</protein>
<comment type="caution">
    <text evidence="1">The sequence shown here is derived from an EMBL/GenBank/DDBJ whole genome shotgun (WGS) entry which is preliminary data.</text>
</comment>
<organism evidence="1 2">
    <name type="scientific">Franconibacter daqui</name>
    <dbReference type="NCBI Taxonomy" id="2047724"/>
    <lineage>
        <taxon>Bacteria</taxon>
        <taxon>Pseudomonadati</taxon>
        <taxon>Pseudomonadota</taxon>
        <taxon>Gammaproteobacteria</taxon>
        <taxon>Enterobacterales</taxon>
        <taxon>Enterobacteriaceae</taxon>
        <taxon>Franconibacter</taxon>
    </lineage>
</organism>
<dbReference type="EMBL" id="JBEHGX010000014">
    <property type="protein sequence ID" value="MER0127947.1"/>
    <property type="molecule type" value="Genomic_DNA"/>
</dbReference>
<keyword evidence="2" id="KW-1185">Reference proteome</keyword>